<feature type="transmembrane region" description="Helical" evidence="10">
    <location>
        <begin position="724"/>
        <end position="743"/>
    </location>
</feature>
<evidence type="ECO:0000256" key="6">
    <source>
        <dbReference type="ARBA" id="ARBA00023134"/>
    </source>
</evidence>
<dbReference type="GO" id="GO:0005789">
    <property type="term" value="C:endoplasmic reticulum membrane"/>
    <property type="evidence" value="ECO:0007669"/>
    <property type="project" value="UniProtKB-SubCell"/>
</dbReference>
<keyword evidence="6 8" id="KW-0342">GTP-binding</keyword>
<dbReference type="CDD" id="cd01851">
    <property type="entry name" value="GBP"/>
    <property type="match status" value="1"/>
</dbReference>
<dbReference type="Pfam" id="PF20428">
    <property type="entry name" value="Sey1_3HB"/>
    <property type="match status" value="1"/>
</dbReference>
<evidence type="ECO:0000256" key="7">
    <source>
        <dbReference type="ARBA" id="ARBA00023136"/>
    </source>
</evidence>
<keyword evidence="4 8" id="KW-0256">Endoplasmic reticulum</keyword>
<gene>
    <name evidence="8" type="primary">SEY1</name>
    <name evidence="12" type="ORF">DAKH74_026990</name>
</gene>
<sequence>MSEVIEEVSSGDNAAIQLINEAKEFSQGLPAYFQGCLGNRDIDQNYHVISVFGSQSSGKSTLLNLLFNTSFDTMDAQQKRQQTTKGIWLSHTREVNTNQGAHTDPKSDIFVLDVEGSDGAERGEDQDFERKAALFAIAVSEVLIINMWEQQIGLYQGNNMGLLKTVFEVNLSLFGKNSKSAAPADATSKKHKVLLLFVIRDHIGVTPLESLSDTLTTELEKVWKELSKPDSCKDSSIYDFFDLKFVGLSHKILRADKFVEDVKELGDNFTVSENNENYLFKPEYHHMLPLDGWSMYSESCWDQIENNKDLDLPTQQILVARFKTDEIMNETLEKYFQGYETETQNVIDANDKDKLIDLLSTIKDNCTDAYDEMAGRYAKKVYLENRTKLLSKINARFAETIEFFIHATSSELLDSLKKFVARDNDKSISFNDNLLKVSAEISKSFNNYLTDFKEKDLIDDASTTELTTKFNKFLTKKQNELRDARVKAIISQFKKNMTFAIKDNVISLLANPTVDVWDKVMTFFNSRMDELLGRYSTVNENGERISDFEVGFTPELNNTIYTRLRYIAWSVLNNTVHDYLKEDTVVGILRDKFENSFRYDENDTPILWKDEQQIDNSFKVARSEALEIFDMLCIARKSDGSEIIPDVNIDDVEVEDDMGIYHLERFAHIINEIQKEKISRQFKKQLNMCVIDAKRSIITTTTHIPIWIYALIVVLGWNEFMMVLRNPLLVTLVLLCAVGAYFVNKFDLWGPVLNVVESAIGETRSTIKDKLRDFVLDDEDKRAGGRNRAESFEMQDMGDSTVEADEKSIDMKDE</sequence>
<dbReference type="Gene3D" id="3.40.50.300">
    <property type="entry name" value="P-loop containing nucleotide triphosphate hydrolases"/>
    <property type="match status" value="1"/>
</dbReference>
<dbReference type="EMBL" id="BTGD01000006">
    <property type="protein sequence ID" value="GMM56083.1"/>
    <property type="molecule type" value="Genomic_DNA"/>
</dbReference>
<feature type="domain" description="GB1/RHD3-type G" evidence="11">
    <location>
        <begin position="43"/>
        <end position="284"/>
    </location>
</feature>
<dbReference type="InterPro" id="IPR046758">
    <property type="entry name" value="Sey1/RHD3-like_3HB"/>
</dbReference>
<comment type="similarity">
    <text evidence="8">Belongs to the TRAFAC class dynamin-like GTPase superfamily. GB1/RHD3 GTPase family. RHD3 subfamily.</text>
</comment>
<keyword evidence="3 8" id="KW-0378">Hydrolase</keyword>
<dbReference type="HAMAP" id="MF_03109">
    <property type="entry name" value="Sey1"/>
    <property type="match status" value="1"/>
</dbReference>
<keyword evidence="13" id="KW-1185">Reference proteome</keyword>
<name>A0AAV5RZQ7_MAUHU</name>
<dbReference type="PROSITE" id="PS51715">
    <property type="entry name" value="G_GB1_RHD3"/>
    <property type="match status" value="1"/>
</dbReference>
<evidence type="ECO:0000256" key="2">
    <source>
        <dbReference type="ARBA" id="ARBA00022741"/>
    </source>
</evidence>
<keyword evidence="2 8" id="KW-0547">Nucleotide-binding</keyword>
<evidence type="ECO:0000256" key="10">
    <source>
        <dbReference type="SAM" id="Phobius"/>
    </source>
</evidence>
<keyword evidence="5 8" id="KW-1133">Transmembrane helix</keyword>
<dbReference type="PANTHER" id="PTHR45923:SF2">
    <property type="entry name" value="PROTEIN SEY1"/>
    <property type="match status" value="1"/>
</dbReference>
<evidence type="ECO:0000256" key="3">
    <source>
        <dbReference type="ARBA" id="ARBA00022801"/>
    </source>
</evidence>
<dbReference type="Pfam" id="PF05879">
    <property type="entry name" value="RHD3_GTPase"/>
    <property type="match status" value="1"/>
</dbReference>
<evidence type="ECO:0000256" key="9">
    <source>
        <dbReference type="SAM" id="MobiDB-lite"/>
    </source>
</evidence>
<dbReference type="GO" id="GO:0005525">
    <property type="term" value="F:GTP binding"/>
    <property type="evidence" value="ECO:0007669"/>
    <property type="project" value="UniProtKB-UniRule"/>
</dbReference>
<keyword evidence="1 8" id="KW-0812">Transmembrane</keyword>
<dbReference type="AlphaFoldDB" id="A0AAV5RZQ7"/>
<feature type="compositionally biased region" description="Basic and acidic residues" evidence="9">
    <location>
        <begin position="804"/>
        <end position="814"/>
    </location>
</feature>
<evidence type="ECO:0000256" key="4">
    <source>
        <dbReference type="ARBA" id="ARBA00022824"/>
    </source>
</evidence>
<evidence type="ECO:0000313" key="12">
    <source>
        <dbReference type="EMBL" id="GMM56083.1"/>
    </source>
</evidence>
<keyword evidence="7 8" id="KW-0472">Membrane</keyword>
<comment type="caution">
    <text evidence="12">The sequence shown here is derived from an EMBL/GenBank/DDBJ whole genome shotgun (WGS) entry which is preliminary data.</text>
</comment>
<reference evidence="12 13" key="1">
    <citation type="journal article" date="2023" name="Elife">
        <title>Identification of key yeast species and microbe-microbe interactions impacting larval growth of Drosophila in the wild.</title>
        <authorList>
            <person name="Mure A."/>
            <person name="Sugiura Y."/>
            <person name="Maeda R."/>
            <person name="Honda K."/>
            <person name="Sakurai N."/>
            <person name="Takahashi Y."/>
            <person name="Watada M."/>
            <person name="Katoh T."/>
            <person name="Gotoh A."/>
            <person name="Gotoh Y."/>
            <person name="Taniguchi I."/>
            <person name="Nakamura K."/>
            <person name="Hayashi T."/>
            <person name="Katayama T."/>
            <person name="Uemura T."/>
            <person name="Hattori Y."/>
        </authorList>
    </citation>
    <scope>NUCLEOTIDE SEQUENCE [LARGE SCALE GENOMIC DNA]</scope>
    <source>
        <strain evidence="12 13">KH-74</strain>
    </source>
</reference>
<dbReference type="InterPro" id="IPR027417">
    <property type="entry name" value="P-loop_NTPase"/>
</dbReference>
<feature type="region of interest" description="Disordered" evidence="9">
    <location>
        <begin position="795"/>
        <end position="814"/>
    </location>
</feature>
<organism evidence="12 13">
    <name type="scientific">Maudiozyma humilis</name>
    <name type="common">Sour dough yeast</name>
    <name type="synonym">Kazachstania humilis</name>
    <dbReference type="NCBI Taxonomy" id="51915"/>
    <lineage>
        <taxon>Eukaryota</taxon>
        <taxon>Fungi</taxon>
        <taxon>Dikarya</taxon>
        <taxon>Ascomycota</taxon>
        <taxon>Saccharomycotina</taxon>
        <taxon>Saccharomycetes</taxon>
        <taxon>Saccharomycetales</taxon>
        <taxon>Saccharomycetaceae</taxon>
        <taxon>Maudiozyma</taxon>
    </lineage>
</organism>
<dbReference type="FunFam" id="3.40.50.300:FF:000727">
    <property type="entry name" value="Protein SEY1 homolog"/>
    <property type="match status" value="1"/>
</dbReference>
<evidence type="ECO:0000256" key="8">
    <source>
        <dbReference type="HAMAP-Rule" id="MF_03109"/>
    </source>
</evidence>
<feature type="topological domain" description="Cytoplasmic" evidence="8">
    <location>
        <begin position="1"/>
        <end position="703"/>
    </location>
</feature>
<evidence type="ECO:0000259" key="11">
    <source>
        <dbReference type="PROSITE" id="PS51715"/>
    </source>
</evidence>
<dbReference type="GO" id="GO:0016320">
    <property type="term" value="P:endoplasmic reticulum membrane fusion"/>
    <property type="evidence" value="ECO:0007669"/>
    <property type="project" value="TreeGrafter"/>
</dbReference>
<dbReference type="PANTHER" id="PTHR45923">
    <property type="entry name" value="PROTEIN SEY1"/>
    <property type="match status" value="1"/>
</dbReference>
<feature type="topological domain" description="Cytoplasmic" evidence="8">
    <location>
        <begin position="749"/>
        <end position="814"/>
    </location>
</feature>
<feature type="topological domain" description="Lumenal" evidence="8">
    <location>
        <begin position="725"/>
        <end position="727"/>
    </location>
</feature>
<evidence type="ECO:0000256" key="5">
    <source>
        <dbReference type="ARBA" id="ARBA00022989"/>
    </source>
</evidence>
<comment type="subcellular location">
    <subcellularLocation>
        <location evidence="8">Endoplasmic reticulum membrane</location>
        <topology evidence="8">Multi-pass membrane protein</topology>
    </subcellularLocation>
    <text evidence="8">Enriched in the cortical ER. Concentrated in punctae along the ER tubules.</text>
</comment>
<accession>A0AAV5RZQ7</accession>
<dbReference type="SUPFAM" id="SSF52540">
    <property type="entry name" value="P-loop containing nucleoside triphosphate hydrolases"/>
    <property type="match status" value="1"/>
</dbReference>
<dbReference type="InterPro" id="IPR030386">
    <property type="entry name" value="G_GB1_RHD3_dom"/>
</dbReference>
<dbReference type="InterPro" id="IPR008803">
    <property type="entry name" value="RHD3/Sey1"/>
</dbReference>
<dbReference type="Proteomes" id="UP001377567">
    <property type="component" value="Unassembled WGS sequence"/>
</dbReference>
<evidence type="ECO:0000313" key="13">
    <source>
        <dbReference type="Proteomes" id="UP001377567"/>
    </source>
</evidence>
<feature type="binding site" evidence="8">
    <location>
        <begin position="53"/>
        <end position="60"/>
    </location>
    <ligand>
        <name>GTP</name>
        <dbReference type="ChEBI" id="CHEBI:37565"/>
    </ligand>
</feature>
<dbReference type="GO" id="GO:0003924">
    <property type="term" value="F:GTPase activity"/>
    <property type="evidence" value="ECO:0007669"/>
    <property type="project" value="UniProtKB-UniRule"/>
</dbReference>
<proteinExistence type="inferred from homology"/>
<evidence type="ECO:0000256" key="1">
    <source>
        <dbReference type="ARBA" id="ARBA00022692"/>
    </source>
</evidence>
<feature type="transmembrane region" description="Helical" evidence="10">
    <location>
        <begin position="697"/>
        <end position="717"/>
    </location>
</feature>
<protein>
    <submittedName>
        <fullName evidence="12">Dynamin-like GTPase</fullName>
    </submittedName>
</protein>